<organism evidence="2 3">
    <name type="scientific">Stylosanthes scabra</name>
    <dbReference type="NCBI Taxonomy" id="79078"/>
    <lineage>
        <taxon>Eukaryota</taxon>
        <taxon>Viridiplantae</taxon>
        <taxon>Streptophyta</taxon>
        <taxon>Embryophyta</taxon>
        <taxon>Tracheophyta</taxon>
        <taxon>Spermatophyta</taxon>
        <taxon>Magnoliopsida</taxon>
        <taxon>eudicotyledons</taxon>
        <taxon>Gunneridae</taxon>
        <taxon>Pentapetalae</taxon>
        <taxon>rosids</taxon>
        <taxon>fabids</taxon>
        <taxon>Fabales</taxon>
        <taxon>Fabaceae</taxon>
        <taxon>Papilionoideae</taxon>
        <taxon>50 kb inversion clade</taxon>
        <taxon>dalbergioids sensu lato</taxon>
        <taxon>Dalbergieae</taxon>
        <taxon>Pterocarpus clade</taxon>
        <taxon>Stylosanthes</taxon>
    </lineage>
</organism>
<dbReference type="Pfam" id="PF00561">
    <property type="entry name" value="Abhydrolase_1"/>
    <property type="match status" value="1"/>
</dbReference>
<protein>
    <recommendedName>
        <fullName evidence="1">AB hydrolase-1 domain-containing protein</fullName>
    </recommendedName>
</protein>
<accession>A0ABU6Y536</accession>
<dbReference type="PANTHER" id="PTHR43139:SF7">
    <property type="entry name" value="ALPHA_BETA-HYDROLASES SUPERFAMILY PROTEIN"/>
    <property type="match status" value="1"/>
</dbReference>
<evidence type="ECO:0000259" key="1">
    <source>
        <dbReference type="Pfam" id="PF00561"/>
    </source>
</evidence>
<feature type="domain" description="AB hydrolase-1" evidence="1">
    <location>
        <begin position="54"/>
        <end position="160"/>
    </location>
</feature>
<evidence type="ECO:0000313" key="2">
    <source>
        <dbReference type="EMBL" id="MED6204641.1"/>
    </source>
</evidence>
<dbReference type="PANTHER" id="PTHR43139">
    <property type="entry name" value="SI:DKEY-122A22.2"/>
    <property type="match status" value="1"/>
</dbReference>
<keyword evidence="3" id="KW-1185">Reference proteome</keyword>
<dbReference type="PRINTS" id="PR00111">
    <property type="entry name" value="ABHYDROLASE"/>
</dbReference>
<proteinExistence type="predicted"/>
<dbReference type="InterPro" id="IPR052370">
    <property type="entry name" value="Meta-cleavage_hydrolase"/>
</dbReference>
<dbReference type="Gene3D" id="3.40.50.1820">
    <property type="entry name" value="alpha/beta hydrolase"/>
    <property type="match status" value="1"/>
</dbReference>
<name>A0ABU6Y536_9FABA</name>
<reference evidence="2 3" key="1">
    <citation type="journal article" date="2023" name="Plants (Basel)">
        <title>Bridging the Gap: Combining Genomics and Transcriptomics Approaches to Understand Stylosanthes scabra, an Orphan Legume from the Brazilian Caatinga.</title>
        <authorList>
            <person name="Ferreira-Neto J.R.C."/>
            <person name="da Silva M.D."/>
            <person name="Binneck E."/>
            <person name="de Melo N.F."/>
            <person name="da Silva R.H."/>
            <person name="de Melo A.L.T.M."/>
            <person name="Pandolfi V."/>
            <person name="Bustamante F.O."/>
            <person name="Brasileiro-Vidal A.C."/>
            <person name="Benko-Iseppon A.M."/>
        </authorList>
    </citation>
    <scope>NUCLEOTIDE SEQUENCE [LARGE SCALE GENOMIC DNA]</scope>
    <source>
        <tissue evidence="2">Leaves</tissue>
    </source>
</reference>
<comment type="caution">
    <text evidence="2">The sequence shown here is derived from an EMBL/GenBank/DDBJ whole genome shotgun (WGS) entry which is preliminary data.</text>
</comment>
<gene>
    <name evidence="2" type="ORF">PIB30_010760</name>
</gene>
<dbReference type="Proteomes" id="UP001341840">
    <property type="component" value="Unassembled WGS sequence"/>
</dbReference>
<dbReference type="InterPro" id="IPR000073">
    <property type="entry name" value="AB_hydrolase_1"/>
</dbReference>
<dbReference type="InterPro" id="IPR029058">
    <property type="entry name" value="AB_hydrolase_fold"/>
</dbReference>
<dbReference type="SUPFAM" id="SSF53474">
    <property type="entry name" value="alpha/beta-Hydrolases"/>
    <property type="match status" value="1"/>
</dbReference>
<sequence length="338" mass="38447">MFPRLAKCFSFTASRDWLYRQSFSAAGLRAAVTDFGDGTVMHCWVPKIHDTTKPSLVLIHGFGANAMWQYGDHLRNFVGNFNVYVPDLLFFGESYSSRPERTESFQAVCLRKLMDYHDVQRMSMVGISYGGFVAYSFAAQFPDDVEKLTLCCTGVCLEEIDMKNGLFKVSDLDEAASILMPQTPEKLRELMRMSFVRPARGVPSWFLADFIDIMCTNCIEEKKGLLEAILKGRKLSNLPKIQQKNIGYLYFLKMNDLNTSQHCVMLDGAANANRMGRARSDIPSGVRAQIKKAYRWKCSNCGDQECRACSEPREVQRVFQALEVLPRWSQVMCFLTLT</sequence>
<evidence type="ECO:0000313" key="3">
    <source>
        <dbReference type="Proteomes" id="UP001341840"/>
    </source>
</evidence>
<dbReference type="EMBL" id="JASCZI010241681">
    <property type="protein sequence ID" value="MED6204641.1"/>
    <property type="molecule type" value="Genomic_DNA"/>
</dbReference>